<gene>
    <name evidence="2" type="ORF">ACNJC6_02301</name>
</gene>
<accession>A0A1R7QEE5</accession>
<organism evidence="2 3">
    <name type="scientific">Acinetobacter johnsonii</name>
    <dbReference type="NCBI Taxonomy" id="40214"/>
    <lineage>
        <taxon>Bacteria</taxon>
        <taxon>Pseudomonadati</taxon>
        <taxon>Pseudomonadota</taxon>
        <taxon>Gammaproteobacteria</taxon>
        <taxon>Moraxellales</taxon>
        <taxon>Moraxellaceae</taxon>
        <taxon>Acinetobacter</taxon>
    </lineage>
</organism>
<evidence type="ECO:0000259" key="1">
    <source>
        <dbReference type="Pfam" id="PF12973"/>
    </source>
</evidence>
<dbReference type="Proteomes" id="UP000196240">
    <property type="component" value="Unassembled WGS sequence"/>
</dbReference>
<dbReference type="InterPro" id="IPR014710">
    <property type="entry name" value="RmlC-like_jellyroll"/>
</dbReference>
<dbReference type="InterPro" id="IPR025979">
    <property type="entry name" value="ChrR-like_cupin_dom"/>
</dbReference>
<feature type="domain" description="ChrR-like cupin" evidence="1">
    <location>
        <begin position="15"/>
        <end position="107"/>
    </location>
</feature>
<proteinExistence type="predicted"/>
<dbReference type="SUPFAM" id="SSF51182">
    <property type="entry name" value="RmlC-like cupins"/>
    <property type="match status" value="1"/>
</dbReference>
<dbReference type="AlphaFoldDB" id="A0A1R7QEE5"/>
<dbReference type="CDD" id="cd20302">
    <property type="entry name" value="cupin_DAD"/>
    <property type="match status" value="1"/>
</dbReference>
<evidence type="ECO:0000313" key="3">
    <source>
        <dbReference type="Proteomes" id="UP000196240"/>
    </source>
</evidence>
<reference evidence="2 3" key="1">
    <citation type="submission" date="2017-02" db="EMBL/GenBank/DDBJ databases">
        <authorList>
            <person name="Peterson S.W."/>
        </authorList>
    </citation>
    <scope>NUCLEOTIDE SEQUENCE [LARGE SCALE GENOMIC DNA]</scope>
    <source>
        <strain evidence="2">C6</strain>
    </source>
</reference>
<dbReference type="RefSeq" id="WP_087013252.1">
    <property type="nucleotide sequence ID" value="NZ_FUUY01000007.1"/>
</dbReference>
<dbReference type="InterPro" id="IPR011051">
    <property type="entry name" value="RmlC_Cupin_sf"/>
</dbReference>
<evidence type="ECO:0000313" key="2">
    <source>
        <dbReference type="EMBL" id="SJX22654.1"/>
    </source>
</evidence>
<name>A0A1R7QEE5_ACIJO</name>
<sequence>MSIAQSVKHQDRLLTVNIHENEVQNTLPGVHVTPCFLDPDNGKWIIRARFEPGTILPRHFHTGVVHFYTTAGSWHYVEHPEDVQTAGSYLFEPAGSIHTLSSPEGAEGFIIVDGANVNLNDDDSLMFIMDAGWIERTLHAVTQHTGQKMPRYIKPGSDVVFSDK</sequence>
<dbReference type="Pfam" id="PF12973">
    <property type="entry name" value="Cupin_7"/>
    <property type="match status" value="1"/>
</dbReference>
<dbReference type="Gene3D" id="2.60.120.10">
    <property type="entry name" value="Jelly Rolls"/>
    <property type="match status" value="1"/>
</dbReference>
<protein>
    <submittedName>
        <fullName evidence="2">ChrR Cupin-like domain protein</fullName>
    </submittedName>
</protein>
<dbReference type="EMBL" id="FUUY01000007">
    <property type="protein sequence ID" value="SJX22654.1"/>
    <property type="molecule type" value="Genomic_DNA"/>
</dbReference>